<proteinExistence type="predicted"/>
<feature type="compositionally biased region" description="Basic and acidic residues" evidence="1">
    <location>
        <begin position="14"/>
        <end position="26"/>
    </location>
</feature>
<dbReference type="AlphaFoldDB" id="A0A8B7YFU3"/>
<feature type="compositionally biased region" description="Polar residues" evidence="1">
    <location>
        <begin position="44"/>
        <end position="54"/>
    </location>
</feature>
<reference evidence="3" key="1">
    <citation type="submission" date="2025-08" db="UniProtKB">
        <authorList>
            <consortium name="RefSeq"/>
        </authorList>
    </citation>
    <scope>IDENTIFICATION</scope>
</reference>
<dbReference type="RefSeq" id="XP_022092109.1">
    <property type="nucleotide sequence ID" value="XM_022236417.1"/>
</dbReference>
<dbReference type="Proteomes" id="UP000694845">
    <property type="component" value="Unplaced"/>
</dbReference>
<evidence type="ECO:0000256" key="1">
    <source>
        <dbReference type="SAM" id="MobiDB-lite"/>
    </source>
</evidence>
<gene>
    <name evidence="3" type="primary">LOC110980085</name>
</gene>
<protein>
    <submittedName>
        <fullName evidence="3">Uncharacterized protein LOC110980085</fullName>
    </submittedName>
</protein>
<organism evidence="2 3">
    <name type="scientific">Acanthaster planci</name>
    <name type="common">Crown-of-thorns starfish</name>
    <dbReference type="NCBI Taxonomy" id="133434"/>
    <lineage>
        <taxon>Eukaryota</taxon>
        <taxon>Metazoa</taxon>
        <taxon>Echinodermata</taxon>
        <taxon>Eleutherozoa</taxon>
        <taxon>Asterozoa</taxon>
        <taxon>Asteroidea</taxon>
        <taxon>Valvatacea</taxon>
        <taxon>Valvatida</taxon>
        <taxon>Acanthasteridae</taxon>
        <taxon>Acanthaster</taxon>
    </lineage>
</organism>
<dbReference type="GeneID" id="110980085"/>
<evidence type="ECO:0000313" key="3">
    <source>
        <dbReference type="RefSeq" id="XP_022092109.1"/>
    </source>
</evidence>
<evidence type="ECO:0000313" key="2">
    <source>
        <dbReference type="Proteomes" id="UP000694845"/>
    </source>
</evidence>
<sequence length="287" mass="32277">MSLDLWASFSREAEEKAPKRLEDEAASHSVSTGNFKRGRRSRQENISSQESVSQAGVGPHGSDHDYVGSVLEFADLEINPDTFFEVVKDAACSLPIRNAHFGPREDPKITSARFDTRQSKVFLSLAAGQKKLVDKLWSRNPERFSLYHASTLAHYKITEEHYRKYMMPSQLDPLLAHELGRVVPGFDIHAPKLPDKSLNMADRRFMSIEEAHDGMACAVSQLEELLQNTLDHQSLNVLKGLVDIGSASRSLSAAQETTLDMLDLQVREATNAKLARNYLYMWLQQTC</sequence>
<name>A0A8B7YFU3_ACAPL</name>
<accession>A0A8B7YFU3</accession>
<feature type="region of interest" description="Disordered" evidence="1">
    <location>
        <begin position="14"/>
        <end position="61"/>
    </location>
</feature>
<keyword evidence="2" id="KW-1185">Reference proteome</keyword>
<dbReference type="KEGG" id="aplc:110980085"/>